<organism evidence="1 2">
    <name type="scientific">Nippostrongylus brasiliensis</name>
    <name type="common">Rat hookworm</name>
    <dbReference type="NCBI Taxonomy" id="27835"/>
    <lineage>
        <taxon>Eukaryota</taxon>
        <taxon>Metazoa</taxon>
        <taxon>Ecdysozoa</taxon>
        <taxon>Nematoda</taxon>
        <taxon>Chromadorea</taxon>
        <taxon>Rhabditida</taxon>
        <taxon>Rhabditina</taxon>
        <taxon>Rhabditomorpha</taxon>
        <taxon>Strongyloidea</taxon>
        <taxon>Heligmosomidae</taxon>
        <taxon>Nippostrongylus</taxon>
    </lineage>
</organism>
<protein>
    <submittedName>
        <fullName evidence="1">Uncharacterized protein</fullName>
    </submittedName>
</protein>
<dbReference type="AlphaFoldDB" id="A0A3P7ADG1"/>
<accession>A0A3P7ADG1</accession>
<evidence type="ECO:0000313" key="2">
    <source>
        <dbReference type="Proteomes" id="UP000271162"/>
    </source>
</evidence>
<keyword evidence="2" id="KW-1185">Reference proteome</keyword>
<gene>
    <name evidence="1" type="ORF">NBR_LOCUS3799</name>
</gene>
<dbReference type="EMBL" id="UYSL01006164">
    <property type="protein sequence ID" value="VDL67388.1"/>
    <property type="molecule type" value="Genomic_DNA"/>
</dbReference>
<evidence type="ECO:0000313" key="1">
    <source>
        <dbReference type="EMBL" id="VDL67388.1"/>
    </source>
</evidence>
<name>A0A3P7ADG1_NIPBR</name>
<reference evidence="1 2" key="1">
    <citation type="submission" date="2018-11" db="EMBL/GenBank/DDBJ databases">
        <authorList>
            <consortium name="Pathogen Informatics"/>
        </authorList>
    </citation>
    <scope>NUCLEOTIDE SEQUENCE [LARGE SCALE GENOMIC DNA]</scope>
</reference>
<proteinExistence type="predicted"/>
<sequence>MKFKVVAEDPLLLECAYETAEYFCDDIKWALQYNREAVKFLNNLQYLWKNAANGIKRINQADKLLQDLLTKTNQKELIDPLKRALKAELGALTQSKVGCFTDKELDEPTKEQYCGRAYGYIGQAILKLIDAIVEVYPDERKRSKIEELFGNFHIQFPNAAINVPNEAYKLAENVLAAM</sequence>
<dbReference type="Proteomes" id="UP000271162">
    <property type="component" value="Unassembled WGS sequence"/>
</dbReference>